<dbReference type="InterPro" id="IPR045087">
    <property type="entry name" value="Cu-oxidase_fam"/>
</dbReference>
<dbReference type="Pfam" id="PF07731">
    <property type="entry name" value="Cu-oxidase_2"/>
    <property type="match status" value="1"/>
</dbReference>
<keyword evidence="2" id="KW-0479">Metal-binding</keyword>
<evidence type="ECO:0000259" key="10">
    <source>
        <dbReference type="Pfam" id="PF07732"/>
    </source>
</evidence>
<feature type="signal peptide" evidence="7">
    <location>
        <begin position="1"/>
        <end position="24"/>
    </location>
</feature>
<dbReference type="GO" id="GO:0005507">
    <property type="term" value="F:copper ion binding"/>
    <property type="evidence" value="ECO:0007669"/>
    <property type="project" value="InterPro"/>
</dbReference>
<keyword evidence="3" id="KW-0560">Oxidoreductase</keyword>
<evidence type="ECO:0000256" key="7">
    <source>
        <dbReference type="SAM" id="SignalP"/>
    </source>
</evidence>
<evidence type="ECO:0000256" key="4">
    <source>
        <dbReference type="ARBA" id="ARBA00023008"/>
    </source>
</evidence>
<dbReference type="SUPFAM" id="SSF49503">
    <property type="entry name" value="Cupredoxins"/>
    <property type="match status" value="3"/>
</dbReference>
<name>A0A226EIT6_FOLCA</name>
<dbReference type="GO" id="GO:0016491">
    <property type="term" value="F:oxidoreductase activity"/>
    <property type="evidence" value="ECO:0007669"/>
    <property type="project" value="UniProtKB-KW"/>
</dbReference>
<dbReference type="GO" id="GO:0006826">
    <property type="term" value="P:iron ion transport"/>
    <property type="evidence" value="ECO:0007669"/>
    <property type="project" value="TreeGrafter"/>
</dbReference>
<dbReference type="CDD" id="cd13858">
    <property type="entry name" value="CuRO_1_tcLCC2_insect_like"/>
    <property type="match status" value="1"/>
</dbReference>
<feature type="region of interest" description="Disordered" evidence="5">
    <location>
        <begin position="657"/>
        <end position="693"/>
    </location>
</feature>
<keyword evidence="6" id="KW-0472">Membrane</keyword>
<dbReference type="InterPro" id="IPR001117">
    <property type="entry name" value="Cu-oxidase_2nd"/>
</dbReference>
<evidence type="ECO:0000256" key="5">
    <source>
        <dbReference type="SAM" id="MobiDB-lite"/>
    </source>
</evidence>
<feature type="domain" description="Plastocyanin-like" evidence="8">
    <location>
        <begin position="231"/>
        <end position="360"/>
    </location>
</feature>
<feature type="domain" description="Plastocyanin-like" evidence="9">
    <location>
        <begin position="470"/>
        <end position="618"/>
    </location>
</feature>
<keyword evidence="12" id="KW-1185">Reference proteome</keyword>
<evidence type="ECO:0000256" key="1">
    <source>
        <dbReference type="ARBA" id="ARBA00010609"/>
    </source>
</evidence>
<gene>
    <name evidence="11" type="ORF">Fcan01_07536</name>
</gene>
<evidence type="ECO:0000259" key="9">
    <source>
        <dbReference type="Pfam" id="PF07731"/>
    </source>
</evidence>
<evidence type="ECO:0000256" key="2">
    <source>
        <dbReference type="ARBA" id="ARBA00022723"/>
    </source>
</evidence>
<accession>A0A226EIT6</accession>
<evidence type="ECO:0000259" key="8">
    <source>
        <dbReference type="Pfam" id="PF00394"/>
    </source>
</evidence>
<feature type="compositionally biased region" description="Polar residues" evidence="5">
    <location>
        <begin position="657"/>
        <end position="674"/>
    </location>
</feature>
<dbReference type="InterPro" id="IPR002355">
    <property type="entry name" value="Cu_oxidase_Cu_BS"/>
</dbReference>
<feature type="domain" description="Plastocyanin-like" evidence="10">
    <location>
        <begin position="82"/>
        <end position="194"/>
    </location>
</feature>
<evidence type="ECO:0000313" key="12">
    <source>
        <dbReference type="Proteomes" id="UP000198287"/>
    </source>
</evidence>
<dbReference type="InterPro" id="IPR011707">
    <property type="entry name" value="Cu-oxidase-like_N"/>
</dbReference>
<dbReference type="PROSITE" id="PS00080">
    <property type="entry name" value="MULTICOPPER_OXIDASE2"/>
    <property type="match status" value="1"/>
</dbReference>
<reference evidence="11 12" key="1">
    <citation type="submission" date="2015-12" db="EMBL/GenBank/DDBJ databases">
        <title>The genome of Folsomia candida.</title>
        <authorList>
            <person name="Faddeeva A."/>
            <person name="Derks M.F."/>
            <person name="Anvar Y."/>
            <person name="Smit S."/>
            <person name="Van Straalen N."/>
            <person name="Roelofs D."/>
        </authorList>
    </citation>
    <scope>NUCLEOTIDE SEQUENCE [LARGE SCALE GENOMIC DNA]</scope>
    <source>
        <strain evidence="11 12">VU population</strain>
        <tissue evidence="11">Whole body</tissue>
    </source>
</reference>
<dbReference type="Pfam" id="PF07732">
    <property type="entry name" value="Cu-oxidase_3"/>
    <property type="match status" value="1"/>
</dbReference>
<feature type="transmembrane region" description="Helical" evidence="6">
    <location>
        <begin position="696"/>
        <end position="715"/>
    </location>
</feature>
<keyword evidence="4" id="KW-0186">Copper</keyword>
<keyword evidence="6" id="KW-0812">Transmembrane</keyword>
<dbReference type="EMBL" id="LNIX01000003">
    <property type="protein sequence ID" value="OXA57027.1"/>
    <property type="molecule type" value="Genomic_DNA"/>
</dbReference>
<dbReference type="PANTHER" id="PTHR11709:SF394">
    <property type="entry name" value="FI03373P-RELATED"/>
    <property type="match status" value="1"/>
</dbReference>
<dbReference type="InterPro" id="IPR008972">
    <property type="entry name" value="Cupredoxin"/>
</dbReference>
<comment type="caution">
    <text evidence="11">The sequence shown here is derived from an EMBL/GenBank/DDBJ whole genome shotgun (WGS) entry which is preliminary data.</text>
</comment>
<dbReference type="FunFam" id="2.60.40.420:FF:000045">
    <property type="entry name" value="Laccase 2"/>
    <property type="match status" value="1"/>
</dbReference>
<dbReference type="CDD" id="cd13884">
    <property type="entry name" value="CuRO_2_tcLCC_insect_like"/>
    <property type="match status" value="1"/>
</dbReference>
<dbReference type="Gene3D" id="2.60.40.420">
    <property type="entry name" value="Cupredoxins - blue copper proteins"/>
    <property type="match status" value="3"/>
</dbReference>
<dbReference type="CDD" id="cd13905">
    <property type="entry name" value="CuRO_3_tcLLC2_insect_like"/>
    <property type="match status" value="1"/>
</dbReference>
<protein>
    <submittedName>
        <fullName evidence="11">L-ascorbate oxidase</fullName>
    </submittedName>
</protein>
<sequence>MRVTIQWTVAAVLSIVSIFPIIQSTIQSYADFPERHPCYRECSSDPLKSMTCGYNFTLEYFWVLSKACYECPNITSDCSRFDCIPADGVKRAIAVVNRMMPGPAIRVCQGDTVVVDVKNNLYGEGTAIHWHGIHQKKTPWMDGVPGTTQCPIPAGGIFRYEFEVPLGGSYFWHSHAGFQRGDGIFGSLVVRQPKKNNSLYDFDLPEHELLIWDWLADLSLPVFLSHHHADGDNKPRGVLINGRGFPPGFFKDFGDHETIKTKGKPYVPLYEVRVDQGSSYRVRLISNGVLNCPLAVSIENHTMTVISSDGFDIVVYAGERWDIVIRADQPIGTYWIKFQGLMDCDDRFTSAYQLAVLNYNPVPIGTVPSHNIRNWHEAAPEKYGLQLNPLNTAPGVEGQYITAAELNSAQDDDPEILTKEKADHQFYLSYDFNPIDNLRFHGPHIPIRTVRKGFKLYTPQLNYISHVMPAVPILTQPESMSEMQFCNDKSMKVNCTAEYCECVHLLKVELNSIVEFVMVDRGYTFDANHPFHLHGHAFRVVAMERLNKSTEPHFIKNRDEAGLIPRQTLKAVIKDTVTVPDGGYTIFRFRADNPGFWFYHCHITFHVEVGMGLILQVGNVSEMLSAPKDFPKCGNYLPEVSNPPVYYQENTHSISLENGSNPHHPSYDIMTTTDSSLPSKHSSKPKPSKGKSSASFNLPNFLALVIIMVNFITFMT</sequence>
<comment type="similarity">
    <text evidence="1">Belongs to the multicopper oxidase family.</text>
</comment>
<keyword evidence="6" id="KW-1133">Transmembrane helix</keyword>
<dbReference type="Pfam" id="PF00394">
    <property type="entry name" value="Cu-oxidase"/>
    <property type="match status" value="1"/>
</dbReference>
<keyword evidence="7" id="KW-0732">Signal</keyword>
<dbReference type="Proteomes" id="UP000198287">
    <property type="component" value="Unassembled WGS sequence"/>
</dbReference>
<dbReference type="PROSITE" id="PS00079">
    <property type="entry name" value="MULTICOPPER_OXIDASE1"/>
    <property type="match status" value="1"/>
</dbReference>
<proteinExistence type="inferred from homology"/>
<dbReference type="FunFam" id="2.60.40.420:FF:000031">
    <property type="entry name" value="Laccase-2 isoform A"/>
    <property type="match status" value="1"/>
</dbReference>
<dbReference type="GO" id="GO:0005886">
    <property type="term" value="C:plasma membrane"/>
    <property type="evidence" value="ECO:0007669"/>
    <property type="project" value="TreeGrafter"/>
</dbReference>
<dbReference type="AlphaFoldDB" id="A0A226EIT6"/>
<evidence type="ECO:0000256" key="3">
    <source>
        <dbReference type="ARBA" id="ARBA00023002"/>
    </source>
</evidence>
<dbReference type="PANTHER" id="PTHR11709">
    <property type="entry name" value="MULTI-COPPER OXIDASE"/>
    <property type="match status" value="1"/>
</dbReference>
<evidence type="ECO:0000313" key="11">
    <source>
        <dbReference type="EMBL" id="OXA57027.1"/>
    </source>
</evidence>
<dbReference type="InterPro" id="IPR033138">
    <property type="entry name" value="Cu_oxidase_CS"/>
</dbReference>
<dbReference type="OMA" id="QAWQGIF"/>
<evidence type="ECO:0000256" key="6">
    <source>
        <dbReference type="SAM" id="Phobius"/>
    </source>
</evidence>
<dbReference type="InterPro" id="IPR011706">
    <property type="entry name" value="Cu-oxidase_C"/>
</dbReference>
<organism evidence="11 12">
    <name type="scientific">Folsomia candida</name>
    <name type="common">Springtail</name>
    <dbReference type="NCBI Taxonomy" id="158441"/>
    <lineage>
        <taxon>Eukaryota</taxon>
        <taxon>Metazoa</taxon>
        <taxon>Ecdysozoa</taxon>
        <taxon>Arthropoda</taxon>
        <taxon>Hexapoda</taxon>
        <taxon>Collembola</taxon>
        <taxon>Entomobryomorpha</taxon>
        <taxon>Isotomoidea</taxon>
        <taxon>Isotomidae</taxon>
        <taxon>Proisotominae</taxon>
        <taxon>Folsomia</taxon>
    </lineage>
</organism>
<dbReference type="OrthoDB" id="2121828at2759"/>
<feature type="chain" id="PRO_5012985605" evidence="7">
    <location>
        <begin position="25"/>
        <end position="716"/>
    </location>
</feature>